<dbReference type="SUPFAM" id="SSF53850">
    <property type="entry name" value="Periplasmic binding protein-like II"/>
    <property type="match status" value="1"/>
</dbReference>
<dbReference type="RefSeq" id="WP_008000408.1">
    <property type="nucleotide sequence ID" value="NZ_AOJI01000022.1"/>
</dbReference>
<keyword evidence="2" id="KW-1185">Reference proteome</keyword>
<accession>M0PCM9</accession>
<proteinExistence type="predicted"/>
<evidence type="ECO:0000313" key="1">
    <source>
        <dbReference type="EMBL" id="EMA67796.1"/>
    </source>
</evidence>
<dbReference type="Gene3D" id="3.40.190.10">
    <property type="entry name" value="Periplasmic binding protein-like II"/>
    <property type="match status" value="2"/>
</dbReference>
<name>M0PCM9_9EURY</name>
<dbReference type="PANTHER" id="PTHR30024">
    <property type="entry name" value="ALIPHATIC SULFONATES-BINDING PROTEIN-RELATED"/>
    <property type="match status" value="1"/>
</dbReference>
<dbReference type="PATRIC" id="fig|1230454.4.peg.1762"/>
<protein>
    <submittedName>
        <fullName evidence="1">Nitrate/sulfonate/bicarbonate ABC transporter</fullName>
    </submittedName>
</protein>
<dbReference type="PANTHER" id="PTHR30024:SF42">
    <property type="entry name" value="ALIPHATIC SULFONATES-BINDING PROTEIN-RELATED"/>
    <property type="match status" value="1"/>
</dbReference>
<dbReference type="PROSITE" id="PS51257">
    <property type="entry name" value="PROKAR_LIPOPROTEIN"/>
    <property type="match status" value="1"/>
</dbReference>
<organism evidence="1 2">
    <name type="scientific">Halorubrum aidingense JCM 13560</name>
    <dbReference type="NCBI Taxonomy" id="1230454"/>
    <lineage>
        <taxon>Archaea</taxon>
        <taxon>Methanobacteriati</taxon>
        <taxon>Methanobacteriota</taxon>
        <taxon>Stenosarchaea group</taxon>
        <taxon>Halobacteria</taxon>
        <taxon>Halobacteriales</taxon>
        <taxon>Haloferacaceae</taxon>
        <taxon>Halorubrum</taxon>
    </lineage>
</organism>
<comment type="caution">
    <text evidence="1">The sequence shown here is derived from an EMBL/GenBank/DDBJ whole genome shotgun (WGS) entry which is preliminary data.</text>
</comment>
<reference evidence="1 2" key="1">
    <citation type="journal article" date="2014" name="PLoS Genet.">
        <title>Phylogenetically driven sequencing of extremely halophilic archaea reveals strategies for static and dynamic osmo-response.</title>
        <authorList>
            <person name="Becker E.A."/>
            <person name="Seitzer P.M."/>
            <person name="Tritt A."/>
            <person name="Larsen D."/>
            <person name="Krusor M."/>
            <person name="Yao A.I."/>
            <person name="Wu D."/>
            <person name="Madern D."/>
            <person name="Eisen J.A."/>
            <person name="Darling A.E."/>
            <person name="Facciotti M.T."/>
        </authorList>
    </citation>
    <scope>NUCLEOTIDE SEQUENCE [LARGE SCALE GENOMIC DNA]</scope>
    <source>
        <strain evidence="1 2">JCM 13560</strain>
    </source>
</reference>
<dbReference type="Proteomes" id="UP000011575">
    <property type="component" value="Unassembled WGS sequence"/>
</dbReference>
<dbReference type="EMBL" id="AOJI01000022">
    <property type="protein sequence ID" value="EMA67796.1"/>
    <property type="molecule type" value="Genomic_DNA"/>
</dbReference>
<dbReference type="InterPro" id="IPR006311">
    <property type="entry name" value="TAT_signal"/>
</dbReference>
<dbReference type="PROSITE" id="PS51318">
    <property type="entry name" value="TAT"/>
    <property type="match status" value="1"/>
</dbReference>
<sequence>MYERHASASRRSFLAAAGGSVTLGLAGCLGGGSGAGGDIEDLTVAHMPIYPDLQWYVMEGEGYLDEVDAEIEGQEFTDGPAIVQAFGGGEIDVAMFGVVPAMIVIDREIPAKVTAANIREPMGIMADESIHANFEEHGAEAFSMWEAEHGEPFRFGTFPQGSVPDVLLRFWLDEIGAVPGEDVEITEINGASAVWQAIANGEVDGTSIMEPVPTIAAEEGSSVTMLRTAADILPGQPAAVTLMSDAVRDSPVATQFLEQHVRATEFIADEPDATAAHVEEGIGMPVDRARKALDSPLSNFITDPNEITDATQVFSEFAADNGQIDEQLSTEAIFDLEIYDSL</sequence>
<gene>
    <name evidence="1" type="ORF">C461_08714</name>
</gene>
<dbReference type="AlphaFoldDB" id="M0PCM9"/>
<evidence type="ECO:0000313" key="2">
    <source>
        <dbReference type="Proteomes" id="UP000011575"/>
    </source>
</evidence>
<dbReference type="Pfam" id="PF13379">
    <property type="entry name" value="NMT1_2"/>
    <property type="match status" value="1"/>
</dbReference>
<dbReference type="OrthoDB" id="10037at2157"/>
<dbReference type="STRING" id="1230454.C461_08714"/>